<organism evidence="1 2">
    <name type="scientific">Castilleja foliolosa</name>
    <dbReference type="NCBI Taxonomy" id="1961234"/>
    <lineage>
        <taxon>Eukaryota</taxon>
        <taxon>Viridiplantae</taxon>
        <taxon>Streptophyta</taxon>
        <taxon>Embryophyta</taxon>
        <taxon>Tracheophyta</taxon>
        <taxon>Spermatophyta</taxon>
        <taxon>Magnoliopsida</taxon>
        <taxon>eudicotyledons</taxon>
        <taxon>Gunneridae</taxon>
        <taxon>Pentapetalae</taxon>
        <taxon>asterids</taxon>
        <taxon>lamiids</taxon>
        <taxon>Lamiales</taxon>
        <taxon>Orobanchaceae</taxon>
        <taxon>Pedicularideae</taxon>
        <taxon>Castillejinae</taxon>
        <taxon>Castilleja</taxon>
    </lineage>
</organism>
<name>A0ABD3D9M1_9LAMI</name>
<gene>
    <name evidence="1" type="ORF">CASFOL_016937</name>
</gene>
<evidence type="ECO:0000313" key="1">
    <source>
        <dbReference type="EMBL" id="KAL3639030.1"/>
    </source>
</evidence>
<keyword evidence="2" id="KW-1185">Reference proteome</keyword>
<proteinExistence type="predicted"/>
<dbReference type="Proteomes" id="UP001632038">
    <property type="component" value="Unassembled WGS sequence"/>
</dbReference>
<evidence type="ECO:0000313" key="2">
    <source>
        <dbReference type="Proteomes" id="UP001632038"/>
    </source>
</evidence>
<dbReference type="AlphaFoldDB" id="A0ABD3D9M1"/>
<sequence length="46" mass="5323">MGKSDRSGLKVTRKRKKTDWEGYIAIIMQRPADWVKTKASLLDSEQ</sequence>
<reference evidence="2" key="1">
    <citation type="journal article" date="2024" name="IScience">
        <title>Strigolactones Initiate the Formation of Haustorium-like Structures in Castilleja.</title>
        <authorList>
            <person name="Buerger M."/>
            <person name="Peterson D."/>
            <person name="Chory J."/>
        </authorList>
    </citation>
    <scope>NUCLEOTIDE SEQUENCE [LARGE SCALE GENOMIC DNA]</scope>
</reference>
<accession>A0ABD3D9M1</accession>
<comment type="caution">
    <text evidence="1">The sequence shown here is derived from an EMBL/GenBank/DDBJ whole genome shotgun (WGS) entry which is preliminary data.</text>
</comment>
<dbReference type="EMBL" id="JAVIJP010000018">
    <property type="protein sequence ID" value="KAL3639030.1"/>
    <property type="molecule type" value="Genomic_DNA"/>
</dbReference>
<protein>
    <submittedName>
        <fullName evidence="1">Uncharacterized protein</fullName>
    </submittedName>
</protein>